<reference evidence="3" key="1">
    <citation type="submission" date="2014-10" db="EMBL/GenBank/DDBJ databases">
        <authorList>
            <person name="King R."/>
        </authorList>
    </citation>
    <scope>NUCLEOTIDE SEQUENCE [LARGE SCALE GENOMIC DNA]</scope>
    <source>
        <strain evidence="3">A3/5</strain>
    </source>
</reference>
<evidence type="ECO:0000256" key="1">
    <source>
        <dbReference type="SAM" id="SignalP"/>
    </source>
</evidence>
<protein>
    <recommendedName>
        <fullName evidence="4">Secreted protein</fullName>
    </recommendedName>
</protein>
<feature type="signal peptide" evidence="1">
    <location>
        <begin position="1"/>
        <end position="30"/>
    </location>
</feature>
<dbReference type="EMBL" id="LN649229">
    <property type="protein sequence ID" value="CEI65673.1"/>
    <property type="molecule type" value="Genomic_DNA"/>
</dbReference>
<dbReference type="AlphaFoldDB" id="A0A2L2TCD2"/>
<dbReference type="Proteomes" id="UP000245910">
    <property type="component" value="Chromosome I"/>
</dbReference>
<accession>A0A2L2TCD2</accession>
<keyword evidence="3" id="KW-1185">Reference proteome</keyword>
<sequence>MVRYSSDAILILPVTRVLFGLAAAATAAHAAGLGLEEGMGMDMGKFRPRILTLVNGGPTTGTRLCDLIRAHLILVILRNIETPNTIRDSRTTVRSSSFKGFIH</sequence>
<name>A0A2L2TCD2_9HYPO</name>
<proteinExistence type="predicted"/>
<evidence type="ECO:0000313" key="2">
    <source>
        <dbReference type="EMBL" id="CEI65673.1"/>
    </source>
</evidence>
<evidence type="ECO:0008006" key="4">
    <source>
        <dbReference type="Google" id="ProtNLM"/>
    </source>
</evidence>
<feature type="chain" id="PRO_5014928030" description="Secreted protein" evidence="1">
    <location>
        <begin position="31"/>
        <end position="103"/>
    </location>
</feature>
<evidence type="ECO:0000313" key="3">
    <source>
        <dbReference type="Proteomes" id="UP000245910"/>
    </source>
</evidence>
<keyword evidence="1" id="KW-0732">Signal</keyword>
<organism evidence="2 3">
    <name type="scientific">Fusarium venenatum</name>
    <dbReference type="NCBI Taxonomy" id="56646"/>
    <lineage>
        <taxon>Eukaryota</taxon>
        <taxon>Fungi</taxon>
        <taxon>Dikarya</taxon>
        <taxon>Ascomycota</taxon>
        <taxon>Pezizomycotina</taxon>
        <taxon>Sordariomycetes</taxon>
        <taxon>Hypocreomycetidae</taxon>
        <taxon>Hypocreales</taxon>
        <taxon>Nectriaceae</taxon>
        <taxon>Fusarium</taxon>
    </lineage>
</organism>